<dbReference type="Proteomes" id="UP001500305">
    <property type="component" value="Unassembled WGS sequence"/>
</dbReference>
<evidence type="ECO:0000313" key="3">
    <source>
        <dbReference type="Proteomes" id="UP001500305"/>
    </source>
</evidence>
<evidence type="ECO:0000256" key="1">
    <source>
        <dbReference type="SAM" id="Phobius"/>
    </source>
</evidence>
<name>A0ABP5Q9Q1_9ACTN</name>
<feature type="transmembrane region" description="Helical" evidence="1">
    <location>
        <begin position="17"/>
        <end position="39"/>
    </location>
</feature>
<feature type="transmembrane region" description="Helical" evidence="1">
    <location>
        <begin position="175"/>
        <end position="197"/>
    </location>
</feature>
<sequence length="248" mass="26021">MRDAFVAEWMKSFSGKLWLIMVLVGSLFSVLGAYGFATAGDKALAEGRTTEAAVSHDLLQAPLSMLVFTAALGAALVTREFSAGSITRSVLLAGGRDRLFTAKTLAVAALGALFGTATVVLSAVCAVVFMSSKGHTLVWDQQSVLTLIGLFVCSIAASLWGAAMGWVIRHQVGAMILVLLLGTTLEHLVITMVPGVGRFLFFEAMSGLSHDTTVHGLLPAPAAGGVILAWIVVTVLVGRRLFTSRDVT</sequence>
<feature type="transmembrane region" description="Helical" evidence="1">
    <location>
        <begin position="105"/>
        <end position="132"/>
    </location>
</feature>
<evidence type="ECO:0000313" key="2">
    <source>
        <dbReference type="EMBL" id="GAA2226881.1"/>
    </source>
</evidence>
<proteinExistence type="predicted"/>
<feature type="transmembrane region" description="Helical" evidence="1">
    <location>
        <begin position="217"/>
        <end position="238"/>
    </location>
</feature>
<keyword evidence="1" id="KW-0812">Transmembrane</keyword>
<gene>
    <name evidence="2" type="ORF">GCM10010430_02630</name>
</gene>
<dbReference type="Pfam" id="PF12730">
    <property type="entry name" value="ABC2_membrane_4"/>
    <property type="match status" value="1"/>
</dbReference>
<protein>
    <recommendedName>
        <fullName evidence="4">ABC transporter permease</fullName>
    </recommendedName>
</protein>
<reference evidence="3" key="1">
    <citation type="journal article" date="2019" name="Int. J. Syst. Evol. Microbiol.">
        <title>The Global Catalogue of Microorganisms (GCM) 10K type strain sequencing project: providing services to taxonomists for standard genome sequencing and annotation.</title>
        <authorList>
            <consortium name="The Broad Institute Genomics Platform"/>
            <consortium name="The Broad Institute Genome Sequencing Center for Infectious Disease"/>
            <person name="Wu L."/>
            <person name="Ma J."/>
        </authorList>
    </citation>
    <scope>NUCLEOTIDE SEQUENCE [LARGE SCALE GENOMIC DNA]</scope>
    <source>
        <strain evidence="3">JCM 7356</strain>
    </source>
</reference>
<keyword evidence="1" id="KW-0472">Membrane</keyword>
<comment type="caution">
    <text evidence="2">The sequence shown here is derived from an EMBL/GenBank/DDBJ whole genome shotgun (WGS) entry which is preliminary data.</text>
</comment>
<keyword evidence="3" id="KW-1185">Reference proteome</keyword>
<evidence type="ECO:0008006" key="4">
    <source>
        <dbReference type="Google" id="ProtNLM"/>
    </source>
</evidence>
<dbReference type="EMBL" id="BAAATR010000001">
    <property type="protein sequence ID" value="GAA2226881.1"/>
    <property type="molecule type" value="Genomic_DNA"/>
</dbReference>
<accession>A0ABP5Q9Q1</accession>
<keyword evidence="1" id="KW-1133">Transmembrane helix</keyword>
<feature type="transmembrane region" description="Helical" evidence="1">
    <location>
        <begin position="144"/>
        <end position="168"/>
    </location>
</feature>
<organism evidence="2 3">
    <name type="scientific">Kitasatospora cystarginea</name>
    <dbReference type="NCBI Taxonomy" id="58350"/>
    <lineage>
        <taxon>Bacteria</taxon>
        <taxon>Bacillati</taxon>
        <taxon>Actinomycetota</taxon>
        <taxon>Actinomycetes</taxon>
        <taxon>Kitasatosporales</taxon>
        <taxon>Streptomycetaceae</taxon>
        <taxon>Kitasatospora</taxon>
    </lineage>
</organism>
<feature type="transmembrane region" description="Helical" evidence="1">
    <location>
        <begin position="59"/>
        <end position="78"/>
    </location>
</feature>
<dbReference type="RefSeq" id="WP_344634264.1">
    <property type="nucleotide sequence ID" value="NZ_BAAATR010000001.1"/>
</dbReference>